<organism evidence="12">
    <name type="scientific">Hypocrella siamensis</name>
    <dbReference type="NCBI Taxonomy" id="696354"/>
    <lineage>
        <taxon>Eukaryota</taxon>
        <taxon>Fungi</taxon>
        <taxon>Dikarya</taxon>
        <taxon>Ascomycota</taxon>
        <taxon>Pezizomycotina</taxon>
        <taxon>Sordariomycetes</taxon>
        <taxon>Hypocreomycetidae</taxon>
        <taxon>Hypocreales</taxon>
        <taxon>Clavicipitaceae</taxon>
        <taxon>Hypocrella</taxon>
    </lineage>
</organism>
<dbReference type="SMART" id="SM00823">
    <property type="entry name" value="PKS_PP"/>
    <property type="match status" value="6"/>
</dbReference>
<sequence length="4898" mass="540289">MDHATLSVCNPNPERVPGPSLLHDLVASPSGAAAIDHLAGDCQHTYSYEHLHAASDSLSQLIRSPHSVPQTEKDIIVPVLMPQCPLLYISLLAVLKAGGAFCPISIDSPHERVGFILGDVSAKIVLVTQDLAERIPSDSNVTVIIVDKLGSLPKPADIPRRWINPESLAYVMYTSGSTGTPKGVGLSHAAAAQALLAHDRHIPVFTRFLQFAAPTFDVSVFEIFFPLFRGSTLICVKRENMLDDLPAVMRRMRVDACELTPTVASSLLRKRDNAPMLQLLLTIGEMLKLPVIQEFGGDENRQSMLWAMYGPTEATIHCTLQASLSSNSSPSFIGRPLDTVSCFVIKPAGSPEESFLFHLLPVGEAGELAVGGHQLASGYINRPELTALAFIETSFGRVYRTGDRAVMTAEGTLECLGRLSDGQVKLRGQRIELGEIENAALRSPGCHGASAALLDSNLILFCAVDEDVHEKAIRSNCESWLPKFMIPSDIVLMAEFPRLSSGKIDAKRLRSEYCSRKEAERHSSENSDETKPGDEEMEILRIIAENLGRKVNPRSGLASAGLDSLMAIKVAAGLRARGFHIGAAKLLKLVTVEDLIKNLQTESLTSGHGATNDVPSIPNEEKLLRGFGGSVERILTCTPLQSAMLAETTRNPEVYCNEMYLRVAPSVELKILYDAFWQVIQSNEALRMGFMQWEGQFVSVVFACPRNAQISIGAAENSYQFTLTNEDEFLMPFRIQITQGADNGSTRVAIYAHHAMYDGWSTDMLLTDVTRLVQGVCPPPRAQYSKVVEFYNSTTESSKDAPRAYWGEALLGWNRVPFPKLLGRPGADEIHVERLLVNISPAAVREMAQREEVSLQVLFQAALAIAWSGVIGETDILLGSVDSGRTIPVEGIDCVFGPCIASLPLRVDMRNMSSMIEVLRSIHTSNRSIMEHCCLPLSEIGKIAGLKPGDSLYDVLFVYQQSLWGADDTDGSIAQVAHVDRLETNLLVEFEPHTERFEVQITYHAKYVDLGFVQQFAGQIRELCFSILRDPRQPLTAVQACRNVALSLSAGPPNPDDEPNDVVSMFDASAQQHPEAEAVRFVSVSKSSTVHMTTMSYSSLCKAANHTAHFIRNTGAKVGDVVALMMKKSMQLYVSILGIMKAGCAYLPILPDTPVNRTIEILKQSNTAYCLVDDAVVGLEHFPEEVTVVNINSMPLEETAVPPPRVTTDPHRLSYVIFTSGTTGVPKGVAVSQRNLASNIAYLGALYPRETSQPRLLQACSHAFDVSVFEIFYAWHTGMSLCVADNETLFGDIEHTIRMLNVTHLSLTPTVAALIDPKKVPSVEFLVTAGEPLTLSVLQKWGSLLFQGYGPSETTNICSVKRMSHGDNIEHLGWVFPNSSVFVMSPGKLDLLPRGWVGEFCFGGSQVARGYLNDEILTAQKFINHPSFGRLYRSGDVGRMLPDGSLIINGRLDDQLKLRGQRIEAKEIDSILTASSSVTAAMTILVRSGNRQSECLASFYSPSSGIGSSVPLNIPQTLHQKLYAALQVQLPRYMVPAYLIPVPHIPATSSGKVDKKHLEKWFNSFPQDYLEGASGISIEGFANVDDWSDMELMIARVVAQMCQVPSGSIGKWTPFANLGIDSISAIGLSKLISSQIGYQVSISTILRNPTVALLGRCLEAQDTMKADDASQEVQRVMEMLQKEMKSQLFEADADVETVLPCIPLQEAMLSQDHQGYYNKTLLRLKICPEAMRSHWEEVTQRHSILRTCFATTASVEYPMAQIVLRNGHLPWRTIEVGTFPLEDAIREHLDSLPNPLESLVPPWSLALIRCRGANFLSFICHHALYDGVAMETLWREIECLAHGRLLQPPVSYLPFLQQALALPIDTEVFWRKEFRGFQGCPPLSQSPRSSIGYGRNTVSVDITLSELQTRTRSLGVSLLSICQSSWAAILSVVFEQSDVTFGNVVSGRTLGVDGLERLVAPCFNTLPLRADLSTIQQNMDLMKAFQQLNVRLLPYQFTPLKLIQKVVGARRRNLFNTLLLLQQPLQDMDEDIWTLEQDLGEMDVPMTCEVVPCPSSDSIHMNLHYDTDVITDGLASMISSDFEYMMRSLASSPFEANLTSPILSSVHAQSLRNLARLQESDGDETEQSEADNEEWSELEKKIRNAYAQISGTSQTRILRHTTIFQVGLDSINAIQVASVLRADGLSVSSTDIVECSSSAKLASRIMENTQRPVQPQVHFDFSAFRKGVVDACLGKQLRSTIGVEAILPCTPVQNAMLTAFMDSADGYYLNFLSYEIRQSKGVQVAGDAWKVLQQQHPMLRTSFLPTSRSDSAFAMIRRHKSELECPVTEINGNDGEKFDVIKWQAETRMRVLEEPGVLPWRVVLIPKQDAVSMHIAIHHALYDANSLNQMLLGFRQLMHGAECKFPGIEPALAEILSRTQSEVAETQAFWHELGPNAIVNQFPIMTSLREKDGKLLVGQKTLSMTQGQVQTAARGVGVSVQAVLQAAWARLLASYLGEQSVVFGVVLSGRATDETATAPFPCLVTVPIVAEVTASNTDMMNAMMNYNAALQKHQFAPLNEVQKWLGRPGKPVFDTILAFQNLVSSESAAPELELVSDETSVEYTVSLEVEPTATGELRARISFRSDIVPAEQAELILRQFDAIFGHLLRQPREAECDLHRMHQDLFSVKPAKIPRLKSPVNFVHQFVEAWADSHPHLPALEFVASLNDTSRGPTTWSYKGLDDKGNQVAQLLSSGTNVGDLVAVHFPKCPEAYFAILGILKAGCSFVALDPNAPDARNSFILQDSKAVCLLTDESSNVFPDLDIPVITIKDDTLRSYPTERVTLGDGLPPDGTCYCLYTSGTTGTPKGCEITHKNTVQALMAFQHLFKGHWGPDSRWLQFASLHFDVSVLEQYWSWSVGITVVSAPRELILDNLVGSVNKLAITHIDLTPSLARLTHPDELPNLCKGVFITGGEQLSQDILDVWGPKAVIYNAYGPTEATIGVTMYQRVPSNGRPSNIGKQFPNVGSYVLRAGTEMPVLRGGVGELCVSGRLVGKGYLHRPELTEERFPVLAQFGERVYRTGDLVRILHDGCFDFLGRADDQVKLRGQRLEIGEINHVIQTETPGIRDAVTLIMRQGSKEVLVAFLTRNDSPQSKVLTLEDGDLAARARASCHDKLPGYMVPTYFIPLTRIPLSSNNKVEAKHLKSVFSALNQGDLVKFTGRNDILPGNLGNSSTFTTIVKSLAQFCGVPERDISESTSVFDVGVDSISALQLSTLLKDGGFPLATAAAILRNPVVADLVQVISKKRDGSRQAEVGEKEMRQDLTGWKHKHCSFVCNELGVQPADIEYVAPCSPLQEGMISAAVNDERVHPYFNNFDFRPNNGTSIPVVRKAWEAVVSHHSILRSKFIKTVDGYVQVSLNQTQSPWRHLSVAIDSDIQDVLHREKLNWIGSNVGHIVSPLEFIHVEGPNEAVLRLHIFHALYDGNSFELMNELACNIYRSAASPSPSGPEFVHALYRGPLRNFDSCRPFWERHLARWQSTTLPRVDSLPQKPRNMTSTTRLLGGSKLAALRHDGNVTLQTIVLSIWTIVLQAYLSRPCTIGLIVSGRALDLPRIENTMGPLFNTVPFFNQSLVGMTWQDLVRRCHLFNTDILSFQHVPLKNIQKWCSNGRPLFDNLFVFHLGKSQSDAGKLPWTISDGHLTNVDYPLAFEATWRSDGHLHILVAADQEVMNHDVLERMLDHFEEIMTTVEPTTVLATSSPGLGLPDIGIHGIEDGSHDSKSDSQPQLQRQSHFVWNRLASAIRDELCAFVNLPPEEADQNTSILDLGIDSIDAIKISARLAKKDVQLSASQIMQHRTISAMSAAADPSRVHGEGEENAARTSLIELQGRLGSYLKQKGVEMSDVELVLPPTPLQQSMIAGMMQSDFEWYFNHDVLELDETVSITRLRDAWLDVIADSPILRATFHEIDDKDLDVVYCQAIRKHPRVHVSVSRQEEKLEFSDLQDYFSTASDVARSREPMEPIEGLLQVVLLSSREKAYMVLSMAHALYDAWSLELLFNDVKAAYRGEFRTRRFSQLLESQPQLFVPCADDGFWATYLSNVCPTILAGRQTEVTVTNRHSEGVCRVEAPSSTPLGNAIEFCKESSISLQTLCVSCWTVVAAHLSRSLDAVFGAVLSGRYFVGAEELMFPTMNTVAVRSILHGTASSFLQYMESNLSDVRVHHQVSLREVRAAAKIGSQQLFNSLFVLQKPREPDASGSMWRSVQGFSAVEYPVCVEAEPLHELDQLCWRVACSQPEFADDDADDIAEKLNQVLQFFVGSATSELLSFREGSVSICGLPHTDVQDSGGSLDDAKHDATTHPAAEQQQGWNEASSCIRQVLSEVSGLPAESIHQSSSIYHLGLDSISAIKVSLVLGKLGMKLKPKDILQANNIAEMAERLNHGEQGQDTISDSDYPSSLHPSISEKDLLHRCGVPRGDIEVILPATPMQVYMLTSWQKSLGSILYPTFCYEVSGDFSRTQLEMAWGRVVEMVPMLRTCLVTSGDKSMPWIQMILKSQAISTGKYAQPLHCMEISDTQGGNARTIRLSIHHALYDSFSLPAIVQLYTDELRGSDVSKDANRKTLTSGWSRFCSLPTLGARVDLRRAFWTRYLADCPNKLSTAAQPCSSPSASVAGRVSYLQKHAMVNAAALQKQAASQGIGIQSLFLAALARSLCHSKSGQQTILLGIYLANRAAENDDLPVLFPTLNLVPLRIRLGGSEELTSLAATIHQDVRIIQTDGRAQVGLWEIHEWTGLKIDTFVNFLSPADDKSGRARGYQDILVRRPHEDSPTGQTGSAKLLNEPWIEDNVVRNAYPVRAHPDCPIQEIELQASMDVEFSIHDTGVDVGVFGSTERLSHAESVSTVDRILQCLDDLTGANEGER</sequence>
<dbReference type="GO" id="GO:0010106">
    <property type="term" value="P:cellular response to iron ion starvation"/>
    <property type="evidence" value="ECO:0007669"/>
    <property type="project" value="UniProtKB-ARBA"/>
</dbReference>
<dbReference type="GO" id="GO:0043041">
    <property type="term" value="P:amino acid activation for nonribosomal peptide biosynthetic process"/>
    <property type="evidence" value="ECO:0007669"/>
    <property type="project" value="TreeGrafter"/>
</dbReference>
<evidence type="ECO:0000313" key="12">
    <source>
        <dbReference type="EMBL" id="AND74270.1"/>
    </source>
</evidence>
<comment type="pathway">
    <text evidence="1">Siderophore biosynthesis.</text>
</comment>
<dbReference type="SUPFAM" id="SSF52777">
    <property type="entry name" value="CoA-dependent acyltransferases"/>
    <property type="match status" value="12"/>
</dbReference>
<protein>
    <recommendedName>
        <fullName evidence="7">Nonribosomal peptide synthetase sidN</fullName>
    </recommendedName>
    <alternativeName>
        <fullName evidence="8">Epichloenin A synthetase</fullName>
    </alternativeName>
    <alternativeName>
        <fullName evidence="9">Extracellular siderophore synthetase N</fullName>
    </alternativeName>
</protein>
<dbReference type="SUPFAM" id="SSF56801">
    <property type="entry name" value="Acetyl-CoA synthetase-like"/>
    <property type="match status" value="3"/>
</dbReference>
<dbReference type="SUPFAM" id="SSF47336">
    <property type="entry name" value="ACP-like"/>
    <property type="match status" value="6"/>
</dbReference>
<dbReference type="InterPro" id="IPR045851">
    <property type="entry name" value="AMP-bd_C_sf"/>
</dbReference>
<dbReference type="InterPro" id="IPR023213">
    <property type="entry name" value="CAT-like_dom_sf"/>
</dbReference>
<keyword evidence="2" id="KW-0596">Phosphopantetheine</keyword>
<feature type="domain" description="Carrier" evidence="11">
    <location>
        <begin position="2133"/>
        <end position="2209"/>
    </location>
</feature>
<dbReference type="InterPro" id="IPR009081">
    <property type="entry name" value="PP-bd_ACP"/>
</dbReference>
<dbReference type="PANTHER" id="PTHR45527">
    <property type="entry name" value="NONRIBOSOMAL PEPTIDE SYNTHETASE"/>
    <property type="match status" value="1"/>
</dbReference>
<dbReference type="GO" id="GO:0031177">
    <property type="term" value="F:phosphopantetheine binding"/>
    <property type="evidence" value="ECO:0007669"/>
    <property type="project" value="InterPro"/>
</dbReference>
<feature type="domain" description="Carrier" evidence="11">
    <location>
        <begin position="530"/>
        <end position="603"/>
    </location>
</feature>
<dbReference type="Gene3D" id="3.30.559.10">
    <property type="entry name" value="Chloramphenicol acetyltransferase-like domain"/>
    <property type="match status" value="6"/>
</dbReference>
<keyword evidence="4" id="KW-0436">Ligase</keyword>
<feature type="domain" description="Carrier" evidence="11">
    <location>
        <begin position="3773"/>
        <end position="3849"/>
    </location>
</feature>
<dbReference type="PROSITE" id="PS00012">
    <property type="entry name" value="PHOSPHOPANTETHEINE"/>
    <property type="match status" value="3"/>
</dbReference>
<dbReference type="NCBIfam" id="TIGR01733">
    <property type="entry name" value="AA-adenyl-dom"/>
    <property type="match status" value="3"/>
</dbReference>
<dbReference type="FunFam" id="3.30.300.30:FF:000015">
    <property type="entry name" value="Nonribosomal peptide synthase SidD"/>
    <property type="match status" value="1"/>
</dbReference>
<evidence type="ECO:0000256" key="1">
    <source>
        <dbReference type="ARBA" id="ARBA00004924"/>
    </source>
</evidence>
<feature type="region of interest" description="Disordered" evidence="10">
    <location>
        <begin position="2117"/>
        <end position="2136"/>
    </location>
</feature>
<dbReference type="InterPro" id="IPR000873">
    <property type="entry name" value="AMP-dep_synth/lig_dom"/>
</dbReference>
<dbReference type="InterPro" id="IPR001242">
    <property type="entry name" value="Condensation_dom"/>
</dbReference>
<feature type="compositionally biased region" description="Basic and acidic residues" evidence="10">
    <location>
        <begin position="3751"/>
        <end position="3761"/>
    </location>
</feature>
<feature type="region of interest" description="Disordered" evidence="10">
    <location>
        <begin position="4323"/>
        <end position="4346"/>
    </location>
</feature>
<feature type="domain" description="Carrier" evidence="11">
    <location>
        <begin position="4348"/>
        <end position="4421"/>
    </location>
</feature>
<feature type="non-terminal residue" evidence="12">
    <location>
        <position position="4898"/>
    </location>
</feature>
<evidence type="ECO:0000256" key="9">
    <source>
        <dbReference type="ARBA" id="ARBA00079163"/>
    </source>
</evidence>
<comment type="function">
    <text evidence="6">Nonribosomal peptide synthetase required for the biosynthetis of epichloenin A, an extracellular siderophore that plays a crucial role in endophyte-grass symbioses. SidN assembles epichloenin A by activating and incorporating three trans-anhydromevalonylhydroxyornithine (trans-AMHO), 1 glutamine and 4 glycine moieties. Trans-AMHO is produced from L-ornithine via 2 steps involving a L-ornithine N(5)-monooxygenase and an AHMO-N(5)-transacylase that have still to be identified. The third adenylation domain (A3) of sidN incorporates the hydroxamate groups of the siderophore which forms an octahedral iron complex. The other component amino acids are assembled by sidN adenylation domains A1 and A2.</text>
</comment>
<dbReference type="CDD" id="cd05918">
    <property type="entry name" value="A_NRPS_SidN3_like"/>
    <property type="match status" value="2"/>
</dbReference>
<dbReference type="Gene3D" id="1.10.1200.10">
    <property type="entry name" value="ACP-like"/>
    <property type="match status" value="6"/>
</dbReference>
<dbReference type="Pfam" id="PF00501">
    <property type="entry name" value="AMP-binding"/>
    <property type="match status" value="3"/>
</dbReference>
<name>A0A172PY84_9HYPO</name>
<dbReference type="Pfam" id="PF00550">
    <property type="entry name" value="PP-binding"/>
    <property type="match status" value="6"/>
</dbReference>
<evidence type="ECO:0000259" key="11">
    <source>
        <dbReference type="PROSITE" id="PS50075"/>
    </source>
</evidence>
<feature type="domain" description="Carrier" evidence="11">
    <location>
        <begin position="3213"/>
        <end position="3287"/>
    </location>
</feature>
<evidence type="ECO:0000256" key="4">
    <source>
        <dbReference type="ARBA" id="ARBA00022598"/>
    </source>
</evidence>
<dbReference type="InterPro" id="IPR020806">
    <property type="entry name" value="PKS_PP-bd"/>
</dbReference>
<dbReference type="InterPro" id="IPR006162">
    <property type="entry name" value="Ppantetheine_attach_site"/>
</dbReference>
<dbReference type="FunFam" id="3.30.300.30:FF:000033">
    <property type="entry name" value="Nonribosomal siderophore peptide synthase SidC"/>
    <property type="match status" value="1"/>
</dbReference>
<dbReference type="PROSITE" id="PS50075">
    <property type="entry name" value="CARRIER"/>
    <property type="match status" value="6"/>
</dbReference>
<feature type="domain" description="Carrier" evidence="11">
    <location>
        <begin position="1588"/>
        <end position="1662"/>
    </location>
</feature>
<keyword evidence="3" id="KW-0597">Phosphoprotein</keyword>
<dbReference type="PROSITE" id="PS00455">
    <property type="entry name" value="AMP_BINDING"/>
    <property type="match status" value="2"/>
</dbReference>
<evidence type="ECO:0000256" key="7">
    <source>
        <dbReference type="ARBA" id="ARBA00067250"/>
    </source>
</evidence>
<evidence type="ECO:0000256" key="2">
    <source>
        <dbReference type="ARBA" id="ARBA00022450"/>
    </source>
</evidence>
<accession>A0A172PY84</accession>
<evidence type="ECO:0000256" key="8">
    <source>
        <dbReference type="ARBA" id="ARBA00075895"/>
    </source>
</evidence>
<dbReference type="InterPro" id="IPR036736">
    <property type="entry name" value="ACP-like_sf"/>
</dbReference>
<dbReference type="Pfam" id="PF00668">
    <property type="entry name" value="Condensation"/>
    <property type="match status" value="6"/>
</dbReference>
<dbReference type="Gene3D" id="3.40.50.12780">
    <property type="entry name" value="N-terminal domain of ligase-like"/>
    <property type="match status" value="3"/>
</dbReference>
<dbReference type="Gene3D" id="3.30.559.30">
    <property type="entry name" value="Nonribosomal peptide synthetase, condensation domain"/>
    <property type="match status" value="6"/>
</dbReference>
<evidence type="ECO:0000256" key="6">
    <source>
        <dbReference type="ARBA" id="ARBA00057930"/>
    </source>
</evidence>
<feature type="compositionally biased region" description="Basic and acidic residues" evidence="10">
    <location>
        <begin position="515"/>
        <end position="534"/>
    </location>
</feature>
<proteinExistence type="inferred from homology"/>
<dbReference type="EMBL" id="KU202710">
    <property type="protein sequence ID" value="AND74270.1"/>
    <property type="molecule type" value="Genomic_DNA"/>
</dbReference>
<dbReference type="GO" id="GO:0031169">
    <property type="term" value="P:ferrichrome biosynthetic process"/>
    <property type="evidence" value="ECO:0007669"/>
    <property type="project" value="UniProtKB-ARBA"/>
</dbReference>
<evidence type="ECO:0000256" key="10">
    <source>
        <dbReference type="SAM" id="MobiDB-lite"/>
    </source>
</evidence>
<dbReference type="GO" id="GO:0005737">
    <property type="term" value="C:cytoplasm"/>
    <property type="evidence" value="ECO:0007669"/>
    <property type="project" value="TreeGrafter"/>
</dbReference>
<reference evidence="12" key="1">
    <citation type="journal article" date="2016" name="BMC Genomics">
        <title>Genome sequence and comparative analysis of clavicipitaceous insect-pathogenic fungus Aschersonia badia with Metarhizium spp.</title>
        <authorList>
            <person name="Agrawal Y."/>
            <person name="Narwani T."/>
            <person name="Subramanian S."/>
        </authorList>
    </citation>
    <scope>NUCLEOTIDE SEQUENCE</scope>
    <source>
        <strain evidence="12">MTCC 10142</strain>
    </source>
</reference>
<dbReference type="InterPro" id="IPR020845">
    <property type="entry name" value="AMP-binding_CS"/>
</dbReference>
<feature type="region of interest" description="Disordered" evidence="10">
    <location>
        <begin position="3747"/>
        <end position="3767"/>
    </location>
</feature>
<feature type="compositionally biased region" description="Acidic residues" evidence="10">
    <location>
        <begin position="2120"/>
        <end position="2136"/>
    </location>
</feature>
<dbReference type="InterPro" id="IPR010071">
    <property type="entry name" value="AA_adenyl_dom"/>
</dbReference>
<dbReference type="PANTHER" id="PTHR45527:SF1">
    <property type="entry name" value="FATTY ACID SYNTHASE"/>
    <property type="match status" value="1"/>
</dbReference>
<evidence type="ECO:0000256" key="5">
    <source>
        <dbReference type="ARBA" id="ARBA00029454"/>
    </source>
</evidence>
<evidence type="ECO:0000256" key="3">
    <source>
        <dbReference type="ARBA" id="ARBA00022553"/>
    </source>
</evidence>
<dbReference type="GO" id="GO:0016874">
    <property type="term" value="F:ligase activity"/>
    <property type="evidence" value="ECO:0007669"/>
    <property type="project" value="UniProtKB-KW"/>
</dbReference>
<comment type="similarity">
    <text evidence="5">Belongs to the NRP synthetase family.</text>
</comment>
<dbReference type="FunFam" id="3.40.50.12780:FF:000024">
    <property type="entry name" value="Nonribosomal siderophore peptide synthase SidC"/>
    <property type="match status" value="2"/>
</dbReference>
<dbReference type="InterPro" id="IPR042099">
    <property type="entry name" value="ANL_N_sf"/>
</dbReference>
<dbReference type="FunFam" id="3.40.50.980:FF:000001">
    <property type="entry name" value="Non-ribosomal peptide synthetase"/>
    <property type="match status" value="1"/>
</dbReference>
<feature type="region of interest" description="Disordered" evidence="10">
    <location>
        <begin position="515"/>
        <end position="535"/>
    </location>
</feature>
<dbReference type="NCBIfam" id="NF003417">
    <property type="entry name" value="PRK04813.1"/>
    <property type="match status" value="3"/>
</dbReference>
<dbReference type="Gene3D" id="3.30.300.30">
    <property type="match status" value="3"/>
</dbReference>